<dbReference type="Proteomes" id="UP001499930">
    <property type="component" value="Unassembled WGS sequence"/>
</dbReference>
<dbReference type="InterPro" id="IPR003593">
    <property type="entry name" value="AAA+_ATPase"/>
</dbReference>
<protein>
    <submittedName>
        <fullName evidence="2">DUF2075 domain-containing protein</fullName>
    </submittedName>
</protein>
<dbReference type="Pfam" id="PF09848">
    <property type="entry name" value="SLFN-g3_helicase"/>
    <property type="match status" value="1"/>
</dbReference>
<dbReference type="InterPro" id="IPR018647">
    <property type="entry name" value="SLFN_3-like_DNA/RNA_helicase"/>
</dbReference>
<dbReference type="RefSeq" id="WP_344894865.1">
    <property type="nucleotide sequence ID" value="NZ_BAAAWD010000007.1"/>
</dbReference>
<dbReference type="InterPro" id="IPR027417">
    <property type="entry name" value="P-loop_NTPase"/>
</dbReference>
<organism evidence="2 3">
    <name type="scientific">Streptosporangium longisporum</name>
    <dbReference type="NCBI Taxonomy" id="46187"/>
    <lineage>
        <taxon>Bacteria</taxon>
        <taxon>Bacillati</taxon>
        <taxon>Actinomycetota</taxon>
        <taxon>Actinomycetes</taxon>
        <taxon>Streptosporangiales</taxon>
        <taxon>Streptosporangiaceae</taxon>
        <taxon>Streptosporangium</taxon>
    </lineage>
</organism>
<dbReference type="SMART" id="SM00382">
    <property type="entry name" value="AAA"/>
    <property type="match status" value="1"/>
</dbReference>
<dbReference type="SUPFAM" id="SSF52540">
    <property type="entry name" value="P-loop containing nucleoside triphosphate hydrolases"/>
    <property type="match status" value="1"/>
</dbReference>
<dbReference type="EMBL" id="BAAAWD010000007">
    <property type="protein sequence ID" value="GAA3007076.1"/>
    <property type="molecule type" value="Genomic_DNA"/>
</dbReference>
<comment type="caution">
    <text evidence="2">The sequence shown here is derived from an EMBL/GenBank/DDBJ whole genome shotgun (WGS) entry which is preliminary data.</text>
</comment>
<sequence>MLTTGDSVAERRLSEVIAEHLRRTARINPSDAERRSWDRSLPVLARDLVDAGLGAVEMLVEYRLPLTSKRADVVLAGVDRRTGDDAYLVVELKQWSQAELFEDDPNLVLVGGVAGPRLHPALQVQTYCDYIVDFVGALEGRDDAVRGVAYLHNAADPDVEDLYGEARSERSRLFTKSRRGAFLDHLRERFAPESGAAAADRFLNSAIRPSKQLLALAAREIREREQFVLLDEQRLAYEIVLNTVGRARRADTKEVVVVTGGPGSGKSVIALSLLGELSRQGRAVLHATGSRSFTETLRRVPGKGSTAVKSLFKYFNSFTSAGRNDLDVLVCDEAHRIRETSQNRYTPARLRSDRRQIDELIDAARVPVFLLDEHQVVRPGESGTVAEIRAHAEGRGFRVHEIALDEQFRCGGSRAYEEWVLRLLGLQDGGPAPWLGDDHFAVSAARSPQELETLLRAKLDEGRSARMTAGFCWPWSEPAKDGTLVHDIRLDGWSRPWNVKGDRAVGEAPASALWATQKGGFEQVGCVYTAQGFEYDWNGVIIGSDLVYRDGRLVTVRSASKDPALTRGTTDEQADRLIRNTYKVLLTRGMAGTYVWSVDARTQEFIEELMRA</sequence>
<proteinExistence type="predicted"/>
<gene>
    <name evidence="2" type="ORF">GCM10017559_31390</name>
</gene>
<dbReference type="CDD" id="cd00009">
    <property type="entry name" value="AAA"/>
    <property type="match status" value="1"/>
</dbReference>
<evidence type="ECO:0000313" key="2">
    <source>
        <dbReference type="EMBL" id="GAA3007076.1"/>
    </source>
</evidence>
<feature type="domain" description="AAA+ ATPase" evidence="1">
    <location>
        <begin position="252"/>
        <end position="381"/>
    </location>
</feature>
<evidence type="ECO:0000259" key="1">
    <source>
        <dbReference type="SMART" id="SM00382"/>
    </source>
</evidence>
<reference evidence="3" key="1">
    <citation type="journal article" date="2019" name="Int. J. Syst. Evol. Microbiol.">
        <title>The Global Catalogue of Microorganisms (GCM) 10K type strain sequencing project: providing services to taxonomists for standard genome sequencing and annotation.</title>
        <authorList>
            <consortium name="The Broad Institute Genomics Platform"/>
            <consortium name="The Broad Institute Genome Sequencing Center for Infectious Disease"/>
            <person name="Wu L."/>
            <person name="Ma J."/>
        </authorList>
    </citation>
    <scope>NUCLEOTIDE SEQUENCE [LARGE SCALE GENOMIC DNA]</scope>
    <source>
        <strain evidence="3">JCM 3106</strain>
    </source>
</reference>
<keyword evidence="3" id="KW-1185">Reference proteome</keyword>
<dbReference type="Gene3D" id="3.40.50.300">
    <property type="entry name" value="P-loop containing nucleotide triphosphate hydrolases"/>
    <property type="match status" value="1"/>
</dbReference>
<evidence type="ECO:0000313" key="3">
    <source>
        <dbReference type="Proteomes" id="UP001499930"/>
    </source>
</evidence>
<name>A0ABP6KET3_9ACTN</name>
<accession>A0ABP6KET3</accession>